<accession>A0AAV7JJW5</accession>
<gene>
    <name evidence="1" type="ORF">LOD99_7117</name>
</gene>
<organism evidence="1 2">
    <name type="scientific">Oopsacas minuta</name>
    <dbReference type="NCBI Taxonomy" id="111878"/>
    <lineage>
        <taxon>Eukaryota</taxon>
        <taxon>Metazoa</taxon>
        <taxon>Porifera</taxon>
        <taxon>Hexactinellida</taxon>
        <taxon>Hexasterophora</taxon>
        <taxon>Lyssacinosida</taxon>
        <taxon>Leucopsacidae</taxon>
        <taxon>Oopsacas</taxon>
    </lineage>
</organism>
<proteinExistence type="predicted"/>
<name>A0AAV7JJW5_9METZ</name>
<sequence>MNEKWPVTTIIRGKPRHTESQDSLERANQDINKHFTTMILENENDTNWTKYVRLVQYKKNTNYHSTIGMTPFQSIFSRKPPIGLSEHGFPIELVSDISTEEDLNLSIQDLNHTELPQHETSSAEYQIYSNLSSPAQPECSEFLSHPYLEEISQPLPNTVHIYEESKIYVFHPNFFLLLHLI</sequence>
<dbReference type="GO" id="GO:0003676">
    <property type="term" value="F:nucleic acid binding"/>
    <property type="evidence" value="ECO:0007669"/>
    <property type="project" value="InterPro"/>
</dbReference>
<dbReference type="EMBL" id="JAKMXF010000326">
    <property type="protein sequence ID" value="KAI6648730.1"/>
    <property type="molecule type" value="Genomic_DNA"/>
</dbReference>
<dbReference type="InterPro" id="IPR036397">
    <property type="entry name" value="RNaseH_sf"/>
</dbReference>
<evidence type="ECO:0000313" key="2">
    <source>
        <dbReference type="Proteomes" id="UP001165289"/>
    </source>
</evidence>
<dbReference type="SUPFAM" id="SSF53098">
    <property type="entry name" value="Ribonuclease H-like"/>
    <property type="match status" value="1"/>
</dbReference>
<dbReference type="InterPro" id="IPR012337">
    <property type="entry name" value="RNaseH-like_sf"/>
</dbReference>
<protein>
    <submittedName>
        <fullName evidence="1">KRAB-A domain-containing protein 2-like</fullName>
    </submittedName>
</protein>
<reference evidence="1 2" key="1">
    <citation type="journal article" date="2023" name="BMC Biol.">
        <title>The compact genome of the sponge Oopsacas minuta (Hexactinellida) is lacking key metazoan core genes.</title>
        <authorList>
            <person name="Santini S."/>
            <person name="Schenkelaars Q."/>
            <person name="Jourda C."/>
            <person name="Duchesne M."/>
            <person name="Belahbib H."/>
            <person name="Rocher C."/>
            <person name="Selva M."/>
            <person name="Riesgo A."/>
            <person name="Vervoort M."/>
            <person name="Leys S.P."/>
            <person name="Kodjabachian L."/>
            <person name="Le Bivic A."/>
            <person name="Borchiellini C."/>
            <person name="Claverie J.M."/>
            <person name="Renard E."/>
        </authorList>
    </citation>
    <scope>NUCLEOTIDE SEQUENCE [LARGE SCALE GENOMIC DNA]</scope>
    <source>
        <strain evidence="1">SPO-2</strain>
    </source>
</reference>
<dbReference type="AlphaFoldDB" id="A0AAV7JJW5"/>
<dbReference type="Proteomes" id="UP001165289">
    <property type="component" value="Unassembled WGS sequence"/>
</dbReference>
<comment type="caution">
    <text evidence="1">The sequence shown here is derived from an EMBL/GenBank/DDBJ whole genome shotgun (WGS) entry which is preliminary data.</text>
</comment>
<dbReference type="Gene3D" id="3.30.420.10">
    <property type="entry name" value="Ribonuclease H-like superfamily/Ribonuclease H"/>
    <property type="match status" value="1"/>
</dbReference>
<keyword evidence="2" id="KW-1185">Reference proteome</keyword>
<evidence type="ECO:0000313" key="1">
    <source>
        <dbReference type="EMBL" id="KAI6648730.1"/>
    </source>
</evidence>